<dbReference type="PANTHER" id="PTHR33232:SF9">
    <property type="entry name" value="PROTEIN SIEVE ELEMENT OCCLUSION B"/>
    <property type="match status" value="1"/>
</dbReference>
<dbReference type="Pfam" id="PF14576">
    <property type="entry name" value="SEO_N"/>
    <property type="match status" value="1"/>
</dbReference>
<dbReference type="PANTHER" id="PTHR33232">
    <property type="entry name" value="PROTEIN SIEVE ELEMENT OCCLUSION B-LIKE"/>
    <property type="match status" value="1"/>
</dbReference>
<dbReference type="Proteomes" id="UP000233551">
    <property type="component" value="Unassembled WGS sequence"/>
</dbReference>
<gene>
    <name evidence="2" type="ORF">CRG98_000414</name>
</gene>
<keyword evidence="3" id="KW-1185">Reference proteome</keyword>
<name>A0A2I0LEL7_PUNGR</name>
<dbReference type="STRING" id="22663.A0A2I0LEL7"/>
<dbReference type="AlphaFoldDB" id="A0A2I0LEL7"/>
<feature type="domain" description="Sieve element occlusion N-terminal" evidence="1">
    <location>
        <begin position="93"/>
        <end position="195"/>
    </location>
</feature>
<proteinExistence type="predicted"/>
<evidence type="ECO:0000313" key="2">
    <source>
        <dbReference type="EMBL" id="PKI79122.1"/>
    </source>
</evidence>
<dbReference type="EMBL" id="PGOL01000016">
    <property type="protein sequence ID" value="PKI79122.1"/>
    <property type="molecule type" value="Genomic_DNA"/>
</dbReference>
<accession>A0A2I0LEL7</accession>
<dbReference type="InterPro" id="IPR039299">
    <property type="entry name" value="SEOA"/>
</dbReference>
<sequence length="225" mass="24629">MASTLQKLLRRANLTRVISTLQGPAQPHQFPALRILDPHIAQPGLLGQFLGRTTTESSAQTTPPPFFPSFPLGLFSDPIYVNLEAEPDADGVIYSTNQLAKSMAILKQLPVIMKQSGPLKPKFDALNNLIKAMLEVTWCVLQLKELPSPYISHDDPALSAAMSHVPTAVYWTIRSAVACATQITALTSMGHESVKVRVLCFSRRAYPVVSFNQPSISDVPDSLTY</sequence>
<protein>
    <recommendedName>
        <fullName evidence="1">Sieve element occlusion N-terminal domain-containing protein</fullName>
    </recommendedName>
</protein>
<evidence type="ECO:0000313" key="3">
    <source>
        <dbReference type="Proteomes" id="UP000233551"/>
    </source>
</evidence>
<reference evidence="2 3" key="1">
    <citation type="submission" date="2017-11" db="EMBL/GenBank/DDBJ databases">
        <title>De-novo sequencing of pomegranate (Punica granatum L.) genome.</title>
        <authorList>
            <person name="Akparov Z."/>
            <person name="Amiraslanov A."/>
            <person name="Hajiyeva S."/>
            <person name="Abbasov M."/>
            <person name="Kaur K."/>
            <person name="Hamwieh A."/>
            <person name="Solovyev V."/>
            <person name="Salamov A."/>
            <person name="Braich B."/>
            <person name="Kosarev P."/>
            <person name="Mahmoud A."/>
            <person name="Hajiyev E."/>
            <person name="Babayeva S."/>
            <person name="Izzatullayeva V."/>
            <person name="Mammadov A."/>
            <person name="Mammadov A."/>
            <person name="Sharifova S."/>
            <person name="Ojaghi J."/>
            <person name="Eynullazada K."/>
            <person name="Bayramov B."/>
            <person name="Abdulazimova A."/>
            <person name="Shahmuradov I."/>
        </authorList>
    </citation>
    <scope>NUCLEOTIDE SEQUENCE [LARGE SCALE GENOMIC DNA]</scope>
    <source>
        <strain evidence="3">cv. AG2017</strain>
        <tissue evidence="2">Leaf</tissue>
    </source>
</reference>
<dbReference type="GO" id="GO:0010088">
    <property type="term" value="P:phloem development"/>
    <property type="evidence" value="ECO:0007669"/>
    <property type="project" value="InterPro"/>
</dbReference>
<comment type="caution">
    <text evidence="2">The sequence shown here is derived from an EMBL/GenBank/DDBJ whole genome shotgun (WGS) entry which is preliminary data.</text>
</comment>
<organism evidence="2 3">
    <name type="scientific">Punica granatum</name>
    <name type="common">Pomegranate</name>
    <dbReference type="NCBI Taxonomy" id="22663"/>
    <lineage>
        <taxon>Eukaryota</taxon>
        <taxon>Viridiplantae</taxon>
        <taxon>Streptophyta</taxon>
        <taxon>Embryophyta</taxon>
        <taxon>Tracheophyta</taxon>
        <taxon>Spermatophyta</taxon>
        <taxon>Magnoliopsida</taxon>
        <taxon>eudicotyledons</taxon>
        <taxon>Gunneridae</taxon>
        <taxon>Pentapetalae</taxon>
        <taxon>rosids</taxon>
        <taxon>malvids</taxon>
        <taxon>Myrtales</taxon>
        <taxon>Lythraceae</taxon>
        <taxon>Punica</taxon>
    </lineage>
</organism>
<evidence type="ECO:0000259" key="1">
    <source>
        <dbReference type="Pfam" id="PF14576"/>
    </source>
</evidence>
<dbReference type="InterPro" id="IPR027942">
    <property type="entry name" value="SEO_N"/>
</dbReference>